<organism evidence="1 2">
    <name type="scientific">Panagrolaimus davidi</name>
    <dbReference type="NCBI Taxonomy" id="227884"/>
    <lineage>
        <taxon>Eukaryota</taxon>
        <taxon>Metazoa</taxon>
        <taxon>Ecdysozoa</taxon>
        <taxon>Nematoda</taxon>
        <taxon>Chromadorea</taxon>
        <taxon>Rhabditida</taxon>
        <taxon>Tylenchina</taxon>
        <taxon>Panagrolaimomorpha</taxon>
        <taxon>Panagrolaimoidea</taxon>
        <taxon>Panagrolaimidae</taxon>
        <taxon>Panagrolaimus</taxon>
    </lineage>
</organism>
<keyword evidence="1" id="KW-1185">Reference proteome</keyword>
<proteinExistence type="predicted"/>
<dbReference type="WBParaSite" id="PDA_v2.g27647.t1">
    <property type="protein sequence ID" value="PDA_v2.g27647.t1"/>
    <property type="gene ID" value="PDA_v2.g27647"/>
</dbReference>
<sequence>MNSSLSDIFVEKEETQTWNKLSPTIDLHAKASDFVTFNNKDVDEFKIRWKKDDGPVNTHSSTISLHIAAYENSMKTSFSMASGSSIKKCKNTEQIFPASTFDVQVMS</sequence>
<name>A0A914Q955_9BILA</name>
<protein>
    <submittedName>
        <fullName evidence="2">Uncharacterized protein</fullName>
    </submittedName>
</protein>
<dbReference type="Proteomes" id="UP000887578">
    <property type="component" value="Unplaced"/>
</dbReference>
<dbReference type="AlphaFoldDB" id="A0A914Q955"/>
<evidence type="ECO:0000313" key="2">
    <source>
        <dbReference type="WBParaSite" id="PDA_v2.g27647.t1"/>
    </source>
</evidence>
<evidence type="ECO:0000313" key="1">
    <source>
        <dbReference type="Proteomes" id="UP000887578"/>
    </source>
</evidence>
<accession>A0A914Q955</accession>
<reference evidence="2" key="1">
    <citation type="submission" date="2022-11" db="UniProtKB">
        <authorList>
            <consortium name="WormBaseParasite"/>
        </authorList>
    </citation>
    <scope>IDENTIFICATION</scope>
</reference>